<dbReference type="AlphaFoldDB" id="A0A0F9V700"/>
<keyword evidence="3" id="KW-0804">Transcription</keyword>
<comment type="caution">
    <text evidence="5">The sequence shown here is derived from an EMBL/GenBank/DDBJ whole genome shotgun (WGS) entry which is preliminary data.</text>
</comment>
<dbReference type="InterPro" id="IPR018060">
    <property type="entry name" value="HTH_AraC"/>
</dbReference>
<evidence type="ECO:0000313" key="5">
    <source>
        <dbReference type="EMBL" id="KKO01041.1"/>
    </source>
</evidence>
<dbReference type="Pfam" id="PF12833">
    <property type="entry name" value="HTH_18"/>
    <property type="match status" value="1"/>
</dbReference>
<dbReference type="InterPro" id="IPR020449">
    <property type="entry name" value="Tscrpt_reg_AraC-type_HTH"/>
</dbReference>
<dbReference type="GO" id="GO:0043565">
    <property type="term" value="F:sequence-specific DNA binding"/>
    <property type="evidence" value="ECO:0007669"/>
    <property type="project" value="InterPro"/>
</dbReference>
<dbReference type="GO" id="GO:0003700">
    <property type="term" value="F:DNA-binding transcription factor activity"/>
    <property type="evidence" value="ECO:0007669"/>
    <property type="project" value="InterPro"/>
</dbReference>
<organism evidence="5">
    <name type="scientific">marine sediment metagenome</name>
    <dbReference type="NCBI Taxonomy" id="412755"/>
    <lineage>
        <taxon>unclassified sequences</taxon>
        <taxon>metagenomes</taxon>
        <taxon>ecological metagenomes</taxon>
    </lineage>
</organism>
<evidence type="ECO:0000256" key="3">
    <source>
        <dbReference type="ARBA" id="ARBA00023163"/>
    </source>
</evidence>
<protein>
    <recommendedName>
        <fullName evidence="4">HTH araC/xylS-type domain-containing protein</fullName>
    </recommendedName>
</protein>
<dbReference type="SMART" id="SM00342">
    <property type="entry name" value="HTH_ARAC"/>
    <property type="match status" value="1"/>
</dbReference>
<gene>
    <name evidence="5" type="ORF">LCGC14_0120220</name>
</gene>
<dbReference type="PANTHER" id="PTHR47504">
    <property type="entry name" value="RIGHT ORIGIN-BINDING PROTEIN"/>
    <property type="match status" value="1"/>
</dbReference>
<dbReference type="Gene3D" id="1.10.10.60">
    <property type="entry name" value="Homeodomain-like"/>
    <property type="match status" value="2"/>
</dbReference>
<feature type="domain" description="HTH araC/xylS-type" evidence="4">
    <location>
        <begin position="6"/>
        <end position="104"/>
    </location>
</feature>
<dbReference type="EMBL" id="LAZR01000037">
    <property type="protein sequence ID" value="KKO01041.1"/>
    <property type="molecule type" value="Genomic_DNA"/>
</dbReference>
<dbReference type="PROSITE" id="PS00041">
    <property type="entry name" value="HTH_ARAC_FAMILY_1"/>
    <property type="match status" value="1"/>
</dbReference>
<dbReference type="InterPro" id="IPR050959">
    <property type="entry name" value="MarA-like"/>
</dbReference>
<evidence type="ECO:0000256" key="1">
    <source>
        <dbReference type="ARBA" id="ARBA00023015"/>
    </source>
</evidence>
<evidence type="ECO:0000256" key="2">
    <source>
        <dbReference type="ARBA" id="ARBA00023125"/>
    </source>
</evidence>
<evidence type="ECO:0000259" key="4">
    <source>
        <dbReference type="PROSITE" id="PS01124"/>
    </source>
</evidence>
<dbReference type="PRINTS" id="PR00032">
    <property type="entry name" value="HTHARAC"/>
</dbReference>
<dbReference type="InterPro" id="IPR018062">
    <property type="entry name" value="HTH_AraC-typ_CS"/>
</dbReference>
<sequence>MFNAMTRAEIWLQDTLDKPLGIEDLANHLGYSASQVRRQFRLSFHISPSAYREKRRLERAAVLLSLTPLNIAQIAIRCGYHNHSSFSRAFQRHYQLTPRNFRLTLKSTLNQQRSAHGFATSIEKSNDRQMILTRLYKAPDDIPGLGNTNYHNKHLACLQARLRLSTTVVAMPDLLTDKINAVNSDIGHLTRTDIGLYLGHKDNAQNIALPVPYRRVDIPTHYYAKTCFQNLAHLPKALSDTLSHLLHRQDSYHISGHSPQILWQTDHLELRIPLAG</sequence>
<name>A0A0F9V700_9ZZZZ</name>
<proteinExistence type="predicted"/>
<dbReference type="SUPFAM" id="SSF46689">
    <property type="entry name" value="Homeodomain-like"/>
    <property type="match status" value="2"/>
</dbReference>
<dbReference type="InterPro" id="IPR009057">
    <property type="entry name" value="Homeodomain-like_sf"/>
</dbReference>
<reference evidence="5" key="1">
    <citation type="journal article" date="2015" name="Nature">
        <title>Complex archaea that bridge the gap between prokaryotes and eukaryotes.</title>
        <authorList>
            <person name="Spang A."/>
            <person name="Saw J.H."/>
            <person name="Jorgensen S.L."/>
            <person name="Zaremba-Niedzwiedzka K."/>
            <person name="Martijn J."/>
            <person name="Lind A.E."/>
            <person name="van Eijk R."/>
            <person name="Schleper C."/>
            <person name="Guy L."/>
            <person name="Ettema T.J."/>
        </authorList>
    </citation>
    <scope>NUCLEOTIDE SEQUENCE</scope>
</reference>
<dbReference type="PROSITE" id="PS01124">
    <property type="entry name" value="HTH_ARAC_FAMILY_2"/>
    <property type="match status" value="1"/>
</dbReference>
<keyword evidence="2" id="KW-0238">DNA-binding</keyword>
<keyword evidence="1" id="KW-0805">Transcription regulation</keyword>
<accession>A0A0F9V700</accession>
<dbReference type="PANTHER" id="PTHR47504:SF5">
    <property type="entry name" value="RIGHT ORIGIN-BINDING PROTEIN"/>
    <property type="match status" value="1"/>
</dbReference>